<evidence type="ECO:0000256" key="3">
    <source>
        <dbReference type="ARBA" id="ARBA00023125"/>
    </source>
</evidence>
<evidence type="ECO:0000313" key="9">
    <source>
        <dbReference type="Proteomes" id="UP000199361"/>
    </source>
</evidence>
<evidence type="ECO:0000259" key="7">
    <source>
        <dbReference type="SMART" id="SM01043"/>
    </source>
</evidence>
<dbReference type="CDD" id="cd15831">
    <property type="entry name" value="BTAD"/>
    <property type="match status" value="1"/>
</dbReference>
<dbReference type="FunFam" id="1.25.40.10:FF:000222">
    <property type="entry name" value="SARP family transcriptional regulator"/>
    <property type="match status" value="1"/>
</dbReference>
<keyword evidence="2" id="KW-0805">Transcription regulation</keyword>
<dbReference type="Pfam" id="PF03704">
    <property type="entry name" value="BTAD"/>
    <property type="match status" value="1"/>
</dbReference>
<evidence type="ECO:0000256" key="2">
    <source>
        <dbReference type="ARBA" id="ARBA00023015"/>
    </source>
</evidence>
<dbReference type="GO" id="GO:0006355">
    <property type="term" value="P:regulation of DNA-templated transcription"/>
    <property type="evidence" value="ECO:0007669"/>
    <property type="project" value="InterPro"/>
</dbReference>
<dbReference type="InterPro" id="IPR016032">
    <property type="entry name" value="Sig_transdc_resp-reg_C-effctor"/>
</dbReference>
<dbReference type="Pfam" id="PF00486">
    <property type="entry name" value="Trans_reg_C"/>
    <property type="match status" value="1"/>
</dbReference>
<name>A0A1I0LHC0_9ACTN</name>
<organism evidence="8 9">
    <name type="scientific">Nonomuraea wenchangensis</name>
    <dbReference type="NCBI Taxonomy" id="568860"/>
    <lineage>
        <taxon>Bacteria</taxon>
        <taxon>Bacillati</taxon>
        <taxon>Actinomycetota</taxon>
        <taxon>Actinomycetes</taxon>
        <taxon>Streptosporangiales</taxon>
        <taxon>Streptosporangiaceae</taxon>
        <taxon>Nonomuraea</taxon>
    </lineage>
</organism>
<dbReference type="InterPro" id="IPR005158">
    <property type="entry name" value="BTAD"/>
</dbReference>
<dbReference type="InterPro" id="IPR011990">
    <property type="entry name" value="TPR-like_helical_dom_sf"/>
</dbReference>
<dbReference type="OrthoDB" id="4336084at2"/>
<dbReference type="PANTHER" id="PTHR35807">
    <property type="entry name" value="TRANSCRIPTIONAL REGULATOR REDD-RELATED"/>
    <property type="match status" value="1"/>
</dbReference>
<dbReference type="Gene3D" id="1.25.40.10">
    <property type="entry name" value="Tetratricopeptide repeat domain"/>
    <property type="match status" value="1"/>
</dbReference>
<dbReference type="EMBL" id="FOHX01000017">
    <property type="protein sequence ID" value="SEU39530.1"/>
    <property type="molecule type" value="Genomic_DNA"/>
</dbReference>
<feature type="compositionally biased region" description="Basic residues" evidence="5">
    <location>
        <begin position="253"/>
        <end position="278"/>
    </location>
</feature>
<dbReference type="RefSeq" id="WP_091091149.1">
    <property type="nucleotide sequence ID" value="NZ_FOHX01000017.1"/>
</dbReference>
<keyword evidence="4" id="KW-0804">Transcription</keyword>
<dbReference type="InterPro" id="IPR036388">
    <property type="entry name" value="WH-like_DNA-bd_sf"/>
</dbReference>
<dbReference type="SUPFAM" id="SSF48452">
    <property type="entry name" value="TPR-like"/>
    <property type="match status" value="1"/>
</dbReference>
<dbReference type="GO" id="GO:0003677">
    <property type="term" value="F:DNA binding"/>
    <property type="evidence" value="ECO:0007669"/>
    <property type="project" value="UniProtKB-KW"/>
</dbReference>
<dbReference type="GO" id="GO:0000160">
    <property type="term" value="P:phosphorelay signal transduction system"/>
    <property type="evidence" value="ECO:0007669"/>
    <property type="project" value="InterPro"/>
</dbReference>
<accession>A0A1I0LHC0</accession>
<proteinExistence type="inferred from homology"/>
<evidence type="ECO:0000313" key="8">
    <source>
        <dbReference type="EMBL" id="SEU39530.1"/>
    </source>
</evidence>
<evidence type="ECO:0000256" key="1">
    <source>
        <dbReference type="ARBA" id="ARBA00005820"/>
    </source>
</evidence>
<gene>
    <name evidence="8" type="ORF">SAMN05421811_11712</name>
</gene>
<sequence length="278" mass="30389">MQFRILGALEATGAGGLVPLRSVKQRSLLALLLCHDGTVAHSDVLIDALWGAEAGDAGQQRLRLQLHRLRRTLGEHVPIAHQATGYRLRVPAEDVDARRFELLVRQGRSALASGNDAKGSALLRAGLDLWRGPALSGLDDIHLLHRQATRLEELRLAALGERVEADLRLGRHAALVGELSTLVREHPLRETFRGQLMLALYRSGRQAEALDVYQSGRHILTTDLGLEPGPELRKLHAAILSSDSSLSAGRAAPHGRHVHRRAGPRHGRGCPHCASRRH</sequence>
<dbReference type="InterPro" id="IPR001867">
    <property type="entry name" value="OmpR/PhoB-type_DNA-bd"/>
</dbReference>
<dbReference type="PANTHER" id="PTHR35807:SF1">
    <property type="entry name" value="TRANSCRIPTIONAL REGULATOR REDD"/>
    <property type="match status" value="1"/>
</dbReference>
<dbReference type="SMART" id="SM01043">
    <property type="entry name" value="BTAD"/>
    <property type="match status" value="1"/>
</dbReference>
<dbReference type="AlphaFoldDB" id="A0A1I0LHC0"/>
<reference evidence="8 9" key="1">
    <citation type="submission" date="2016-10" db="EMBL/GenBank/DDBJ databases">
        <authorList>
            <person name="de Groot N.N."/>
        </authorList>
    </citation>
    <scope>NUCLEOTIDE SEQUENCE [LARGE SCALE GENOMIC DNA]</scope>
    <source>
        <strain evidence="8 9">CGMCC 4.5598</strain>
    </source>
</reference>
<dbReference type="Gene3D" id="1.10.10.10">
    <property type="entry name" value="Winged helix-like DNA-binding domain superfamily/Winged helix DNA-binding domain"/>
    <property type="match status" value="1"/>
</dbReference>
<dbReference type="Proteomes" id="UP000199361">
    <property type="component" value="Unassembled WGS sequence"/>
</dbReference>
<keyword evidence="9" id="KW-1185">Reference proteome</keyword>
<feature type="domain" description="OmpR/PhoB-type" evidence="6">
    <location>
        <begin position="15"/>
        <end position="88"/>
    </location>
</feature>
<evidence type="ECO:0000256" key="4">
    <source>
        <dbReference type="ARBA" id="ARBA00023163"/>
    </source>
</evidence>
<feature type="domain" description="Bacterial transcriptional activator" evidence="7">
    <location>
        <begin position="95"/>
        <end position="240"/>
    </location>
</feature>
<dbReference type="STRING" id="568860.SAMN05421811_11712"/>
<evidence type="ECO:0000256" key="5">
    <source>
        <dbReference type="SAM" id="MobiDB-lite"/>
    </source>
</evidence>
<evidence type="ECO:0000259" key="6">
    <source>
        <dbReference type="SMART" id="SM00862"/>
    </source>
</evidence>
<keyword evidence="3 8" id="KW-0238">DNA-binding</keyword>
<comment type="similarity">
    <text evidence="1">Belongs to the AfsR/DnrI/RedD regulatory family.</text>
</comment>
<dbReference type="InterPro" id="IPR051677">
    <property type="entry name" value="AfsR-DnrI-RedD_regulator"/>
</dbReference>
<feature type="region of interest" description="Disordered" evidence="5">
    <location>
        <begin position="246"/>
        <end position="278"/>
    </location>
</feature>
<protein>
    <submittedName>
        <fullName evidence="8">DNA-binding transcriptional activator of the SARP family</fullName>
    </submittedName>
</protein>
<dbReference type="SUPFAM" id="SSF46894">
    <property type="entry name" value="C-terminal effector domain of the bipartite response regulators"/>
    <property type="match status" value="1"/>
</dbReference>
<dbReference type="SMART" id="SM00862">
    <property type="entry name" value="Trans_reg_C"/>
    <property type="match status" value="1"/>
</dbReference>